<dbReference type="PANTHER" id="PTHR42648">
    <property type="entry name" value="TRANSPOSASE, PUTATIVE-RELATED"/>
    <property type="match status" value="1"/>
</dbReference>
<dbReference type="InterPro" id="IPR036397">
    <property type="entry name" value="RNaseH_sf"/>
</dbReference>
<reference evidence="11 12" key="1">
    <citation type="submission" date="2018-09" db="EMBL/GenBank/DDBJ databases">
        <title>A high-quality reference genome of wild soybean provides a powerful tool to mine soybean genomes.</title>
        <authorList>
            <person name="Xie M."/>
            <person name="Chung C.Y.L."/>
            <person name="Li M.-W."/>
            <person name="Wong F.-L."/>
            <person name="Chan T.-F."/>
            <person name="Lam H.-M."/>
        </authorList>
    </citation>
    <scope>NUCLEOTIDE SEQUENCE [LARGE SCALE GENOMIC DNA]</scope>
    <source>
        <strain evidence="12">cv. W05</strain>
        <tissue evidence="11">Hypocotyl of etiolated seedlings</tissue>
    </source>
</reference>
<name>A0A445FC40_GLYSO</name>
<dbReference type="InterPro" id="IPR039537">
    <property type="entry name" value="Retrotran_Ty1/copia-like"/>
</dbReference>
<evidence type="ECO:0000256" key="4">
    <source>
        <dbReference type="ARBA" id="ARBA00022801"/>
    </source>
</evidence>
<dbReference type="InterPro" id="IPR012337">
    <property type="entry name" value="RNaseH-like_sf"/>
</dbReference>
<keyword evidence="3" id="KW-0255">Endonuclease</keyword>
<evidence type="ECO:0000256" key="2">
    <source>
        <dbReference type="ARBA" id="ARBA00022723"/>
    </source>
</evidence>
<dbReference type="GO" id="GO:0004519">
    <property type="term" value="F:endonuclease activity"/>
    <property type="evidence" value="ECO:0007669"/>
    <property type="project" value="UniProtKB-KW"/>
</dbReference>
<sequence>KEANMPSKKLKQLWLSWDLSWAKNHPSELQENFEQILDVLQPHTQQLLTLGMIRYKGVHFPQWISSASLKSLSLNCLPNLIRLSREDGENMSRGLSILEITQCPKLLGLPCLPSINDLRIEGKCNQDFLGSIHKLGSLKSLRFIYNDKLTCFPDEMLQNLTSLKMLEFCRLYKLKWYQSSVDPMVFATSPSPPTFNYNQTLVPIFNGEAYDYWSIQMRTLFISQDLWDVIENGYLVPESQEELATWTTAKQKEYKQNKQHDAKALLFIQQGVSREIFPRIMQAKNAKEAWGTLKNEFKGTDKMHRLPFPKTYWRVKAPLKLVHADIWGPSSTPSFGGRRYFLLFVDDYTRMMWVYFIQQKSDAFSCFKEFKALVEKQSGHSLKILRTDRRGEFNGHIFINFCNDHGIKKELTVHHTPQQNGIAERKNITIVEMAQSMLQHKNLPKNLWAEVVSTTIYILNRSPTKVVLNMTPYEAWFNRKPTVDHFKVFGCVAYSHIPKENREKLDEKEKSASLSAIVTNLKVTNYSNQIQSS</sequence>
<keyword evidence="9" id="KW-0233">DNA recombination</keyword>
<accession>A0A445FC40</accession>
<dbReference type="AlphaFoldDB" id="A0A445FC40"/>
<dbReference type="Pfam" id="PF00665">
    <property type="entry name" value="rve"/>
    <property type="match status" value="1"/>
</dbReference>
<dbReference type="Gene3D" id="3.80.10.10">
    <property type="entry name" value="Ribonuclease Inhibitor"/>
    <property type="match status" value="1"/>
</dbReference>
<protein>
    <submittedName>
        <fullName evidence="11">Retrovirus-related Pol polyprotein from transposon TNT 1-94</fullName>
    </submittedName>
</protein>
<evidence type="ECO:0000313" key="12">
    <source>
        <dbReference type="Proteomes" id="UP000289340"/>
    </source>
</evidence>
<dbReference type="Proteomes" id="UP000289340">
    <property type="component" value="Chromosome 19"/>
</dbReference>
<keyword evidence="8" id="KW-0808">Transferase</keyword>
<dbReference type="Pfam" id="PF25019">
    <property type="entry name" value="LRR_R13L1-DRL21"/>
    <property type="match status" value="1"/>
</dbReference>
<evidence type="ECO:0000256" key="9">
    <source>
        <dbReference type="ARBA" id="ARBA00023172"/>
    </source>
</evidence>
<dbReference type="GO" id="GO:0046872">
    <property type="term" value="F:metal ion binding"/>
    <property type="evidence" value="ECO:0007669"/>
    <property type="project" value="UniProtKB-KW"/>
</dbReference>
<evidence type="ECO:0000256" key="7">
    <source>
        <dbReference type="ARBA" id="ARBA00022918"/>
    </source>
</evidence>
<dbReference type="Gene3D" id="3.30.420.10">
    <property type="entry name" value="Ribonuclease H-like superfamily/Ribonuclease H"/>
    <property type="match status" value="1"/>
</dbReference>
<evidence type="ECO:0000256" key="8">
    <source>
        <dbReference type="ARBA" id="ARBA00022932"/>
    </source>
</evidence>
<feature type="domain" description="Integrase catalytic" evidence="10">
    <location>
        <begin position="314"/>
        <end position="480"/>
    </location>
</feature>
<dbReference type="InterPro" id="IPR032675">
    <property type="entry name" value="LRR_dom_sf"/>
</dbReference>
<dbReference type="GO" id="GO:0003887">
    <property type="term" value="F:DNA-directed DNA polymerase activity"/>
    <property type="evidence" value="ECO:0007669"/>
    <property type="project" value="UniProtKB-KW"/>
</dbReference>
<keyword evidence="5" id="KW-0460">Magnesium</keyword>
<keyword evidence="8" id="KW-0548">Nucleotidyltransferase</keyword>
<keyword evidence="12" id="KW-1185">Reference proteome</keyword>
<organism evidence="11 12">
    <name type="scientific">Glycine soja</name>
    <name type="common">Wild soybean</name>
    <dbReference type="NCBI Taxonomy" id="3848"/>
    <lineage>
        <taxon>Eukaryota</taxon>
        <taxon>Viridiplantae</taxon>
        <taxon>Streptophyta</taxon>
        <taxon>Embryophyta</taxon>
        <taxon>Tracheophyta</taxon>
        <taxon>Spermatophyta</taxon>
        <taxon>Magnoliopsida</taxon>
        <taxon>eudicotyledons</taxon>
        <taxon>Gunneridae</taxon>
        <taxon>Pentapetalae</taxon>
        <taxon>rosids</taxon>
        <taxon>fabids</taxon>
        <taxon>Fabales</taxon>
        <taxon>Fabaceae</taxon>
        <taxon>Papilionoideae</taxon>
        <taxon>50 kb inversion clade</taxon>
        <taxon>NPAAA clade</taxon>
        <taxon>indigoferoid/millettioid clade</taxon>
        <taxon>Phaseoleae</taxon>
        <taxon>Glycine</taxon>
        <taxon>Glycine subgen. Soja</taxon>
    </lineage>
</organism>
<dbReference type="GO" id="GO:0003964">
    <property type="term" value="F:RNA-directed DNA polymerase activity"/>
    <property type="evidence" value="ECO:0007669"/>
    <property type="project" value="UniProtKB-KW"/>
</dbReference>
<dbReference type="GO" id="GO:0006310">
    <property type="term" value="P:DNA recombination"/>
    <property type="evidence" value="ECO:0007669"/>
    <property type="project" value="UniProtKB-KW"/>
</dbReference>
<dbReference type="PROSITE" id="PS50994">
    <property type="entry name" value="INTEGRASE"/>
    <property type="match status" value="1"/>
</dbReference>
<proteinExistence type="predicted"/>
<dbReference type="InterPro" id="IPR001584">
    <property type="entry name" value="Integrase_cat-core"/>
</dbReference>
<keyword evidence="7" id="KW-0695">RNA-directed DNA polymerase</keyword>
<dbReference type="GO" id="GO:0016787">
    <property type="term" value="F:hydrolase activity"/>
    <property type="evidence" value="ECO:0007669"/>
    <property type="project" value="UniProtKB-KW"/>
</dbReference>
<dbReference type="GO" id="GO:0015074">
    <property type="term" value="P:DNA integration"/>
    <property type="evidence" value="ECO:0007669"/>
    <property type="project" value="UniProtKB-KW"/>
</dbReference>
<evidence type="ECO:0000256" key="6">
    <source>
        <dbReference type="ARBA" id="ARBA00022908"/>
    </source>
</evidence>
<evidence type="ECO:0000256" key="1">
    <source>
        <dbReference type="ARBA" id="ARBA00022722"/>
    </source>
</evidence>
<evidence type="ECO:0000313" key="11">
    <source>
        <dbReference type="EMBL" id="RZB46408.1"/>
    </source>
</evidence>
<dbReference type="PANTHER" id="PTHR42648:SF11">
    <property type="entry name" value="TRANSPOSON TY4-P GAG-POL POLYPROTEIN"/>
    <property type="match status" value="1"/>
</dbReference>
<dbReference type="SUPFAM" id="SSF52058">
    <property type="entry name" value="L domain-like"/>
    <property type="match status" value="1"/>
</dbReference>
<keyword evidence="2" id="KW-0479">Metal-binding</keyword>
<dbReference type="Pfam" id="PF14223">
    <property type="entry name" value="Retrotran_gag_2"/>
    <property type="match status" value="1"/>
</dbReference>
<dbReference type="GO" id="GO:0003676">
    <property type="term" value="F:nucleic acid binding"/>
    <property type="evidence" value="ECO:0007669"/>
    <property type="project" value="InterPro"/>
</dbReference>
<keyword evidence="6" id="KW-0229">DNA integration</keyword>
<evidence type="ECO:0000259" key="10">
    <source>
        <dbReference type="PROSITE" id="PS50994"/>
    </source>
</evidence>
<keyword evidence="4" id="KW-0378">Hydrolase</keyword>
<keyword evidence="1" id="KW-0540">Nuclease</keyword>
<evidence type="ECO:0000256" key="3">
    <source>
        <dbReference type="ARBA" id="ARBA00022759"/>
    </source>
</evidence>
<comment type="caution">
    <text evidence="11">The sequence shown here is derived from an EMBL/GenBank/DDBJ whole genome shotgun (WGS) entry which is preliminary data.</text>
</comment>
<gene>
    <name evidence="11" type="ORF">D0Y65_050439</name>
</gene>
<dbReference type="SUPFAM" id="SSF53098">
    <property type="entry name" value="Ribonuclease H-like"/>
    <property type="match status" value="1"/>
</dbReference>
<dbReference type="InterPro" id="IPR056789">
    <property type="entry name" value="LRR_R13L1-DRL21"/>
</dbReference>
<dbReference type="EMBL" id="QZWG01000019">
    <property type="protein sequence ID" value="RZB46408.1"/>
    <property type="molecule type" value="Genomic_DNA"/>
</dbReference>
<evidence type="ECO:0000256" key="5">
    <source>
        <dbReference type="ARBA" id="ARBA00022842"/>
    </source>
</evidence>
<feature type="non-terminal residue" evidence="11">
    <location>
        <position position="1"/>
    </location>
</feature>
<keyword evidence="8" id="KW-0239">DNA-directed DNA polymerase</keyword>